<feature type="compositionally biased region" description="Acidic residues" evidence="1">
    <location>
        <begin position="153"/>
        <end position="162"/>
    </location>
</feature>
<evidence type="ECO:0000313" key="3">
    <source>
        <dbReference type="Proteomes" id="UP000244722"/>
    </source>
</evidence>
<protein>
    <submittedName>
        <fullName evidence="2">Uncharacterized protein</fullName>
    </submittedName>
</protein>
<evidence type="ECO:0000256" key="1">
    <source>
        <dbReference type="SAM" id="MobiDB-lite"/>
    </source>
</evidence>
<reference evidence="2 3" key="1">
    <citation type="submission" date="2017-04" db="EMBL/GenBank/DDBJ databases">
        <title>Draft genome sequence of Tuber borchii Vittad., a whitish edible truffle.</title>
        <authorList>
            <consortium name="DOE Joint Genome Institute"/>
            <person name="Murat C."/>
            <person name="Kuo A."/>
            <person name="Barry K.W."/>
            <person name="Clum A."/>
            <person name="Dockter R.B."/>
            <person name="Fauchery L."/>
            <person name="Iotti M."/>
            <person name="Kohler A."/>
            <person name="Labutti K."/>
            <person name="Lindquist E.A."/>
            <person name="Lipzen A."/>
            <person name="Ohm R.A."/>
            <person name="Wang M."/>
            <person name="Grigoriev I.V."/>
            <person name="Zambonelli A."/>
            <person name="Martin F.M."/>
        </authorList>
    </citation>
    <scope>NUCLEOTIDE SEQUENCE [LARGE SCALE GENOMIC DNA]</scope>
    <source>
        <strain evidence="2 3">Tbo3840</strain>
    </source>
</reference>
<evidence type="ECO:0000313" key="2">
    <source>
        <dbReference type="EMBL" id="PUU77131.1"/>
    </source>
</evidence>
<dbReference type="OrthoDB" id="5376498at2759"/>
<feature type="region of interest" description="Disordered" evidence="1">
    <location>
        <begin position="121"/>
        <end position="162"/>
    </location>
</feature>
<comment type="caution">
    <text evidence="2">The sequence shown here is derived from an EMBL/GenBank/DDBJ whole genome shotgun (WGS) entry which is preliminary data.</text>
</comment>
<keyword evidence="3" id="KW-1185">Reference proteome</keyword>
<proteinExistence type="predicted"/>
<accession>A0A2T6ZNR7</accession>
<feature type="compositionally biased region" description="Acidic residues" evidence="1">
    <location>
        <begin position="127"/>
        <end position="145"/>
    </location>
</feature>
<dbReference type="Proteomes" id="UP000244722">
    <property type="component" value="Unassembled WGS sequence"/>
</dbReference>
<gene>
    <name evidence="2" type="ORF">B9Z19DRAFT_1194233</name>
</gene>
<sequence>MTTIETTPTPKTHTLLLKSHRTTILLYAQDADPLSQIKSQIHAHLSINAANLEALDSGLKIPRSPEEIVLAMPVGGCNSGGGEWVEVEGQDKGICTVASLGVRDCGVLAWRVLGDGEEGGFLVEVAGGEEEEEEEGEGEGEEEEGGNGYARGEDEEDDDELR</sequence>
<organism evidence="2 3">
    <name type="scientific">Tuber borchii</name>
    <name type="common">White truffle</name>
    <dbReference type="NCBI Taxonomy" id="42251"/>
    <lineage>
        <taxon>Eukaryota</taxon>
        <taxon>Fungi</taxon>
        <taxon>Dikarya</taxon>
        <taxon>Ascomycota</taxon>
        <taxon>Pezizomycotina</taxon>
        <taxon>Pezizomycetes</taxon>
        <taxon>Pezizales</taxon>
        <taxon>Tuberaceae</taxon>
        <taxon>Tuber</taxon>
    </lineage>
</organism>
<dbReference type="EMBL" id="NESQ01000162">
    <property type="protein sequence ID" value="PUU77131.1"/>
    <property type="molecule type" value="Genomic_DNA"/>
</dbReference>
<dbReference type="AlphaFoldDB" id="A0A2T6ZNR7"/>
<name>A0A2T6ZNR7_TUBBO</name>